<evidence type="ECO:0000256" key="2">
    <source>
        <dbReference type="ARBA" id="ARBA00022490"/>
    </source>
</evidence>
<keyword evidence="2" id="KW-0963">Cytoplasm</keyword>
<feature type="coiled-coil region" evidence="5">
    <location>
        <begin position="384"/>
        <end position="467"/>
    </location>
</feature>
<evidence type="ECO:0000256" key="3">
    <source>
        <dbReference type="ARBA" id="ARBA00023054"/>
    </source>
</evidence>
<feature type="compositionally biased region" description="Polar residues" evidence="6">
    <location>
        <begin position="1663"/>
        <end position="1674"/>
    </location>
</feature>
<feature type="compositionally biased region" description="Low complexity" evidence="6">
    <location>
        <begin position="1614"/>
        <end position="1626"/>
    </location>
</feature>
<evidence type="ECO:0000256" key="5">
    <source>
        <dbReference type="SAM" id="Coils"/>
    </source>
</evidence>
<feature type="compositionally biased region" description="Acidic residues" evidence="6">
    <location>
        <begin position="1741"/>
        <end position="1751"/>
    </location>
</feature>
<feature type="compositionally biased region" description="Basic residues" evidence="6">
    <location>
        <begin position="1157"/>
        <end position="1166"/>
    </location>
</feature>
<evidence type="ECO:0000313" key="8">
    <source>
        <dbReference type="Proteomes" id="UP000007635"/>
    </source>
</evidence>
<keyword evidence="8" id="KW-1185">Reference proteome</keyword>
<feature type="coiled-coil region" evidence="5">
    <location>
        <begin position="267"/>
        <end position="319"/>
    </location>
</feature>
<feature type="compositionally biased region" description="Basic and acidic residues" evidence="6">
    <location>
        <begin position="2224"/>
        <end position="2240"/>
    </location>
</feature>
<sequence>MDEERQKKLEAGKAKLAEYRQRKAHADSQKKQKKKKKKKPGEDSEGDPQGAVEVEDEVSGGGQYGSQEGNKDPPTTEFTFARTLRSGDTIKHDQTYTIEPESEMSTTAEDYSSEVNGCHDEMTENVMMPSKDLIWEEVESLQQVTKGGRMEDALAAKTQAVEELSRELEEIRAVFGTEGVHQLQDFEAALKQRDGIITQLTTNLQQARDEKDEIMKEFLELTEQSQNLHIQFQQLQAGETLRNTSHSSAAADLLQARQQLLQYQPQLEELQLQLSQMEVSLRRSEESFAQRINEKDLLIGEQEKRISSQKQLLAELRTAEQSFAQTLKDKNHFISEQTAIITEHELSLTLLREELAHVGRTTDENIINPSDEKDLIIAEQERVISERDCSLTQLEDELESSERRLRDLQRQMAAKDSELESCMEDLESKRSDLESRKGEIESFTLALEEARAELESCKGELSASRHKERMSSNEIMQLMGTVEDLQKRCHQGSLSEGDTIQQMQGETLRRLELLRAELDEMYGQQIVQMKREVNLQHAAKVEQMTEQHRAELELLKAQQLSQSSTVCVEVDTLNAKIRELQETLEQSQAMQHRARQELSQLAQEKVDLQAKVEDLLEDLRSAKEKVEQVSHSLVSQESQQVELRRLQEATDNLKSELAAAQKAAQEAEVQHDSETTNYKIKLEMLEREKDAVLDRMAQSQEAELDRLRTLLLFSHEEELTLLREDLQRENFLNTENLLNEAAIKHEKASATLRSAYEDELHLLRREKAEFATERDELFHQIVGLKEDLKLALHSSKADELVQQLQELQVELDELRKGGGERARMEREIQSLHKNAEMLDSQTKERELCWESKRKQHQLEKEALIESNKALKEELNSKVLKIESLVAENNKIQQRVVRLGEEIETQRSTFSFAEKNFEVNYQELKEEYKCLIEAKTQLEERTLKETLEFEAKIASLQSQVRALEESGGDLKMEDVSTDGREQAVIEKDTTELMEKLNVSLSENERLAERLSEATDRLMFTESKVGRLEEELARARQANVEVAPQSQSPGKELQEEQDTIREQTFGEDAQRKAKSQPEERAGEPVCPSDDHHLQIQALQEEIKALRSLLWAAEPERDATRQTSELHGPRQTPSAAAAGEEEPVDGRSPPHKPTDPGSSRNRRRRRSKQERKLGSAFSDCREEKQREEAVGEEESATSAAEPEMQPQMERQVMSCSQERASEEDSTDGHQGDRDLVHGQVSSHGTDHSAEPVVCQGAGGETSEHGECRLQFEAQRISLSQMHAAQLELLQEGSDARAHILELKLQSWKDRDDPKTFKRHNLLKAVSEECNEIIQSFQRMFGKQFLESVGAEDQPPPSVERPDTSESSSIILEARELCRDLQQARERIEKEHYRLTLLQTQLRADGNKMTQLQSAYDDLKSSSEKQNSDLQVSSSSPSTSKDPTISLPEEFQRLKVEEQEKQLQLEESHRQEMERLRAHYQQQATESEERYATELFMLQQRLQELAGAQTHDRAPESSSEGMEEYGEELKALGEEELSEGGVEVRWPVRSEGLTAQLQALRKALFHKYVQEVAVLKEQHKRELRQLTEEKEQGRRTEERPEEKGERGQHLDSINWARSSGSSPGAAGPIGLEDTQHWERVQEEVAKAIVQMSVEFAQQIELARINKSAGQRSAAMQTGSDKEEVEDRERMTPRASLPSGARLEEVEKERLERELEQRNAEIRKLKEELQKTESRAEQALKRREDSQEELEEEEDRGGEKAGGGKLPSEDVGGSSAKDVERDVLRNANEKLSQVLVDVLKTTAAAEETMGLHMQSLRDAFSGAQQAAPPESTTPTATRPRATTGPARSHAAGLSAESCQGSETAADHVSLWSGDTDDGQQMMERLLLCNEEYLMGISRRLQTALEKMLMAITDTTNQLEHARLTQTELMRESFRHNQEMSELLQKQEELQERLSEEARAREQLALELHHAEDLIDGYTGERAGLEEQLRQKEELQLSLEQELQVTGSRLHELEQERLQMQDERDLLSRQQDAMREHAGPRELRLVEAAMVAAPEADLLEETEKLMKEKVDVQRQAEKENADLLKQVKLLEAELEEQVNRVIELENAQSTESGDLRQQVQALEKQLDKNRRFLDEQAVDREHERDVFQQEIQKLEEQLRNPQKLQAGSEQRNKEVDQLTSQLKEKADWCSELLLSSEQQRREVGERDEEIDKLESRIRELEQALLASADSLEKKQHASTTEAKHATLEAQLQTEREALERKEKEVVC</sequence>
<proteinExistence type="predicted"/>
<evidence type="ECO:0000256" key="4">
    <source>
        <dbReference type="ARBA" id="ARBA00023212"/>
    </source>
</evidence>
<feature type="coiled-coil region" evidence="5">
    <location>
        <begin position="992"/>
        <end position="1036"/>
    </location>
</feature>
<evidence type="ECO:0000256" key="6">
    <source>
        <dbReference type="SAM" id="MobiDB-lite"/>
    </source>
</evidence>
<feature type="compositionally biased region" description="Low complexity" evidence="6">
    <location>
        <begin position="1821"/>
        <end position="1842"/>
    </location>
</feature>
<feature type="coiled-coil region" evidence="5">
    <location>
        <begin position="753"/>
        <end position="965"/>
    </location>
</feature>
<feature type="compositionally biased region" description="Polar residues" evidence="6">
    <location>
        <begin position="103"/>
        <end position="113"/>
    </location>
</feature>
<evidence type="ECO:0000313" key="7">
    <source>
        <dbReference type="Ensembl" id="ENSGACP00000071265.1"/>
    </source>
</evidence>
<keyword evidence="3 5" id="KW-0175">Coiled coil</keyword>
<evidence type="ECO:0000256" key="1">
    <source>
        <dbReference type="ARBA" id="ARBA00004300"/>
    </source>
</evidence>
<dbReference type="InterPro" id="IPR028745">
    <property type="entry name" value="AKAP9/Pericentrin"/>
</dbReference>
<dbReference type="PANTHER" id="PTHR44981">
    <property type="entry name" value="PERICENTRIN-LIKE PROTEIN, ISOFORM F"/>
    <property type="match status" value="1"/>
</dbReference>
<feature type="compositionally biased region" description="Basic and acidic residues" evidence="6">
    <location>
        <begin position="1066"/>
        <end position="1086"/>
    </location>
</feature>
<feature type="region of interest" description="Disordered" evidence="6">
    <location>
        <begin position="1113"/>
        <end position="1258"/>
    </location>
</feature>
<dbReference type="GeneTree" id="ENSGT00730000110871"/>
<organism evidence="7 8">
    <name type="scientific">Gasterosteus aculeatus aculeatus</name>
    <name type="common">three-spined stickleback</name>
    <dbReference type="NCBI Taxonomy" id="481459"/>
    <lineage>
        <taxon>Eukaryota</taxon>
        <taxon>Metazoa</taxon>
        <taxon>Chordata</taxon>
        <taxon>Craniata</taxon>
        <taxon>Vertebrata</taxon>
        <taxon>Euteleostomi</taxon>
        <taxon>Actinopterygii</taxon>
        <taxon>Neopterygii</taxon>
        <taxon>Teleostei</taxon>
        <taxon>Neoteleostei</taxon>
        <taxon>Acanthomorphata</taxon>
        <taxon>Eupercaria</taxon>
        <taxon>Perciformes</taxon>
        <taxon>Cottioidei</taxon>
        <taxon>Gasterosteales</taxon>
        <taxon>Gasterosteidae</taxon>
        <taxon>Gasterosteus</taxon>
    </lineage>
</organism>
<feature type="coiled-coil region" evidence="5">
    <location>
        <begin position="154"/>
        <end position="224"/>
    </location>
</feature>
<name>A0AAQ4S6K9_GASAC</name>
<reference evidence="7" key="2">
    <citation type="submission" date="2025-08" db="UniProtKB">
        <authorList>
            <consortium name="Ensembl"/>
        </authorList>
    </citation>
    <scope>IDENTIFICATION</scope>
</reference>
<feature type="region of interest" description="Disordered" evidence="6">
    <location>
        <begin position="1411"/>
        <end position="1442"/>
    </location>
</feature>
<dbReference type="Proteomes" id="UP000007635">
    <property type="component" value="Chromosome X"/>
</dbReference>
<keyword evidence="4" id="KW-0206">Cytoskeleton</keyword>
<feature type="region of interest" description="Disordered" evidence="6">
    <location>
        <begin position="1061"/>
        <end position="1086"/>
    </location>
</feature>
<accession>A0AAQ4S6K9</accession>
<feature type="compositionally biased region" description="Basic and acidic residues" evidence="6">
    <location>
        <begin position="1723"/>
        <end position="1740"/>
    </location>
</feature>
<feature type="coiled-coil region" evidence="5">
    <location>
        <begin position="1927"/>
        <end position="2027"/>
    </location>
</feature>
<feature type="compositionally biased region" description="Basic and acidic residues" evidence="6">
    <location>
        <begin position="1"/>
        <end position="30"/>
    </location>
</feature>
<dbReference type="GO" id="GO:0060090">
    <property type="term" value="F:molecular adaptor activity"/>
    <property type="evidence" value="ECO:0007669"/>
    <property type="project" value="InterPro"/>
</dbReference>
<feature type="compositionally biased region" description="Basic and acidic residues" evidence="6">
    <location>
        <begin position="1176"/>
        <end position="1186"/>
    </location>
</feature>
<feature type="region of interest" description="Disordered" evidence="6">
    <location>
        <begin position="1723"/>
        <end position="1772"/>
    </location>
</feature>
<evidence type="ECO:0008006" key="9">
    <source>
        <dbReference type="Google" id="ProtNLM"/>
    </source>
</evidence>
<feature type="compositionally biased region" description="Basic and acidic residues" evidence="6">
    <location>
        <begin position="1413"/>
        <end position="1423"/>
    </location>
</feature>
<feature type="compositionally biased region" description="Basic and acidic residues" evidence="6">
    <location>
        <begin position="1216"/>
        <end position="1233"/>
    </location>
</feature>
<feature type="region of interest" description="Disordered" evidence="6">
    <location>
        <begin position="1"/>
        <end position="113"/>
    </location>
</feature>
<feature type="coiled-coil region" evidence="5">
    <location>
        <begin position="2053"/>
        <end position="2101"/>
    </location>
</feature>
<comment type="subcellular location">
    <subcellularLocation>
        <location evidence="1">Cytoplasm</location>
        <location evidence="1">Cytoskeleton</location>
        <location evidence="1">Microtubule organizing center</location>
        <location evidence="1">Centrosome</location>
    </subcellularLocation>
</comment>
<dbReference type="Ensembl" id="ENSGACT00000056177.1">
    <property type="protein sequence ID" value="ENSGACP00000071265.1"/>
    <property type="gene ID" value="ENSGACG00000004143.2"/>
</dbReference>
<protein>
    <recommendedName>
        <fullName evidence="9">A-kinase anchoring protein 9</fullName>
    </recommendedName>
</protein>
<dbReference type="GO" id="GO:0007165">
    <property type="term" value="P:signal transduction"/>
    <property type="evidence" value="ECO:0007669"/>
    <property type="project" value="InterPro"/>
</dbReference>
<feature type="compositionally biased region" description="Basic and acidic residues" evidence="6">
    <location>
        <begin position="1580"/>
        <end position="1605"/>
    </location>
</feature>
<feature type="coiled-coil region" evidence="5">
    <location>
        <begin position="538"/>
        <end position="702"/>
    </location>
</feature>
<feature type="compositionally biased region" description="Basic and acidic residues" evidence="6">
    <location>
        <begin position="1675"/>
        <end position="1687"/>
    </location>
</feature>
<feature type="region of interest" description="Disordered" evidence="6">
    <location>
        <begin position="1815"/>
        <end position="1856"/>
    </location>
</feature>
<feature type="coiled-coil region" evidence="5">
    <location>
        <begin position="1452"/>
        <end position="1486"/>
    </location>
</feature>
<reference evidence="7 8" key="1">
    <citation type="journal article" date="2021" name="G3 (Bethesda)">
        <title>Improved contiguity of the threespine stickleback genome using long-read sequencing.</title>
        <authorList>
            <person name="Nath S."/>
            <person name="Shaw D.E."/>
            <person name="White M.A."/>
        </authorList>
    </citation>
    <scope>NUCLEOTIDE SEQUENCE [LARGE SCALE GENOMIC DNA]</scope>
    <source>
        <strain evidence="7 8">Lake Benthic</strain>
    </source>
</reference>
<dbReference type="GO" id="GO:0005813">
    <property type="term" value="C:centrosome"/>
    <property type="evidence" value="ECO:0007669"/>
    <property type="project" value="UniProtKB-SubCell"/>
</dbReference>
<feature type="compositionally biased region" description="Basic and acidic residues" evidence="6">
    <location>
        <begin position="2247"/>
        <end position="2261"/>
    </location>
</feature>
<feature type="region of interest" description="Disordered" evidence="6">
    <location>
        <begin position="2224"/>
        <end position="2261"/>
    </location>
</feature>
<feature type="region of interest" description="Disordered" evidence="6">
    <location>
        <begin position="1580"/>
        <end position="1626"/>
    </location>
</feature>
<feature type="compositionally biased region" description="Low complexity" evidence="6">
    <location>
        <begin position="1424"/>
        <end position="1442"/>
    </location>
</feature>
<reference evidence="7" key="3">
    <citation type="submission" date="2025-09" db="UniProtKB">
        <authorList>
            <consortium name="Ensembl"/>
        </authorList>
    </citation>
    <scope>IDENTIFICATION</scope>
</reference>
<dbReference type="PANTHER" id="PTHR44981:SF1">
    <property type="entry name" value="A-KINASE ANCHOR PROTEIN 9"/>
    <property type="match status" value="1"/>
</dbReference>
<feature type="region of interest" description="Disordered" evidence="6">
    <location>
        <begin position="1663"/>
        <end position="1700"/>
    </location>
</feature>